<proteinExistence type="inferred from homology"/>
<evidence type="ECO:0000313" key="6">
    <source>
        <dbReference type="EMBL" id="TMQ66268.1"/>
    </source>
</evidence>
<dbReference type="InterPro" id="IPR036052">
    <property type="entry name" value="TrpB-like_PALP_sf"/>
</dbReference>
<sequence length="320" mass="33261">MRPLEAPRLEEIRAARERIASTVLRTPLVRLQADDAPAEIHLKLENLQPIGSFKLRGAANAMRLHPRDALARGVYTASAGNMAQGVAWNARLLGVPCAVVVPEHAPRTKLDAIERLGARIVKVPFDVWWSVLVERSYPGMEGLFIHPVSDLAVIAGHGTIGLEILEDLPDVDAILVPYGGGGLSSGIAAAARALKPGVKIFACEVATAAPFAASLAAGSPRSIEHRPSFVDGIGGKSLLAEMWPMVRELLAGSITVEVAEAAAAVRLLVERNRVVAEGAGAVPVAAALTGRAGPGTVACVVSGGNIDAEKLAKILAGGIP</sequence>
<dbReference type="AlphaFoldDB" id="A0A538TRN5"/>
<dbReference type="PANTHER" id="PTHR48078">
    <property type="entry name" value="THREONINE DEHYDRATASE, MITOCHONDRIAL-RELATED"/>
    <property type="match status" value="1"/>
</dbReference>
<comment type="cofactor">
    <cofactor evidence="1">
        <name>pyridoxal 5'-phosphate</name>
        <dbReference type="ChEBI" id="CHEBI:597326"/>
    </cofactor>
</comment>
<evidence type="ECO:0000259" key="5">
    <source>
        <dbReference type="Pfam" id="PF00291"/>
    </source>
</evidence>
<evidence type="ECO:0000256" key="2">
    <source>
        <dbReference type="ARBA" id="ARBA00010869"/>
    </source>
</evidence>
<protein>
    <submittedName>
        <fullName evidence="6">Pyridoxal-phosphate dependent enzyme</fullName>
    </submittedName>
</protein>
<evidence type="ECO:0000256" key="3">
    <source>
        <dbReference type="ARBA" id="ARBA00022898"/>
    </source>
</evidence>
<evidence type="ECO:0000256" key="4">
    <source>
        <dbReference type="ARBA" id="ARBA00023239"/>
    </source>
</evidence>
<dbReference type="FunFam" id="3.40.50.1100:FF:000005">
    <property type="entry name" value="Threonine dehydratase catabolic"/>
    <property type="match status" value="1"/>
</dbReference>
<comment type="caution">
    <text evidence="6">The sequence shown here is derived from an EMBL/GenBank/DDBJ whole genome shotgun (WGS) entry which is preliminary data.</text>
</comment>
<dbReference type="InterPro" id="IPR001926">
    <property type="entry name" value="TrpB-like_PALP"/>
</dbReference>
<dbReference type="GO" id="GO:0006565">
    <property type="term" value="P:L-serine catabolic process"/>
    <property type="evidence" value="ECO:0007669"/>
    <property type="project" value="TreeGrafter"/>
</dbReference>
<gene>
    <name evidence="6" type="ORF">E6K79_02635</name>
</gene>
<dbReference type="GO" id="GO:0006567">
    <property type="term" value="P:L-threonine catabolic process"/>
    <property type="evidence" value="ECO:0007669"/>
    <property type="project" value="TreeGrafter"/>
</dbReference>
<organism evidence="6 7">
    <name type="scientific">Eiseniibacteriota bacterium</name>
    <dbReference type="NCBI Taxonomy" id="2212470"/>
    <lineage>
        <taxon>Bacteria</taxon>
        <taxon>Candidatus Eiseniibacteriota</taxon>
    </lineage>
</organism>
<dbReference type="GO" id="GO:0009097">
    <property type="term" value="P:isoleucine biosynthetic process"/>
    <property type="evidence" value="ECO:0007669"/>
    <property type="project" value="TreeGrafter"/>
</dbReference>
<dbReference type="SUPFAM" id="SSF53686">
    <property type="entry name" value="Tryptophan synthase beta subunit-like PLP-dependent enzymes"/>
    <property type="match status" value="1"/>
</dbReference>
<dbReference type="InterPro" id="IPR050147">
    <property type="entry name" value="Ser/Thr_Dehydratase"/>
</dbReference>
<dbReference type="GO" id="GO:0003941">
    <property type="term" value="F:L-serine ammonia-lyase activity"/>
    <property type="evidence" value="ECO:0007669"/>
    <property type="project" value="TreeGrafter"/>
</dbReference>
<dbReference type="Gene3D" id="3.40.50.1100">
    <property type="match status" value="2"/>
</dbReference>
<evidence type="ECO:0000313" key="7">
    <source>
        <dbReference type="Proteomes" id="UP000317691"/>
    </source>
</evidence>
<dbReference type="GO" id="GO:0004794">
    <property type="term" value="F:threonine deaminase activity"/>
    <property type="evidence" value="ECO:0007669"/>
    <property type="project" value="TreeGrafter"/>
</dbReference>
<keyword evidence="3" id="KW-0663">Pyridoxal phosphate</keyword>
<feature type="domain" description="Tryptophan synthase beta chain-like PALP" evidence="5">
    <location>
        <begin position="22"/>
        <end position="303"/>
    </location>
</feature>
<dbReference type="Proteomes" id="UP000317691">
    <property type="component" value="Unassembled WGS sequence"/>
</dbReference>
<dbReference type="Pfam" id="PF00291">
    <property type="entry name" value="PALP"/>
    <property type="match status" value="1"/>
</dbReference>
<name>A0A538TRN5_UNCEI</name>
<evidence type="ECO:0000256" key="1">
    <source>
        <dbReference type="ARBA" id="ARBA00001933"/>
    </source>
</evidence>
<reference evidence="6 7" key="1">
    <citation type="journal article" date="2019" name="Nat. Microbiol.">
        <title>Mediterranean grassland soil C-N compound turnover is dependent on rainfall and depth, and is mediated by genomically divergent microorganisms.</title>
        <authorList>
            <person name="Diamond S."/>
            <person name="Andeer P.F."/>
            <person name="Li Z."/>
            <person name="Crits-Christoph A."/>
            <person name="Burstein D."/>
            <person name="Anantharaman K."/>
            <person name="Lane K.R."/>
            <person name="Thomas B.C."/>
            <person name="Pan C."/>
            <person name="Northen T.R."/>
            <person name="Banfield J.F."/>
        </authorList>
    </citation>
    <scope>NUCLEOTIDE SEQUENCE [LARGE SCALE GENOMIC DNA]</scope>
    <source>
        <strain evidence="6">WS_9</strain>
    </source>
</reference>
<accession>A0A538TRN5</accession>
<dbReference type="EMBL" id="VBOZ01000009">
    <property type="protein sequence ID" value="TMQ66268.1"/>
    <property type="molecule type" value="Genomic_DNA"/>
</dbReference>
<comment type="similarity">
    <text evidence="2">Belongs to the serine/threonine dehydratase family.</text>
</comment>
<dbReference type="PANTHER" id="PTHR48078:SF6">
    <property type="entry name" value="L-THREONINE DEHYDRATASE CATABOLIC TDCB"/>
    <property type="match status" value="1"/>
</dbReference>
<keyword evidence="4" id="KW-0456">Lyase</keyword>